<dbReference type="InterPro" id="IPR003607">
    <property type="entry name" value="HD/PDEase_dom"/>
</dbReference>
<name>A0ABW5US59_9BURK</name>
<gene>
    <name evidence="2" type="ORF">ACFSW6_14350</name>
</gene>
<dbReference type="Pfam" id="PF13487">
    <property type="entry name" value="HD_5"/>
    <property type="match status" value="1"/>
</dbReference>
<comment type="caution">
    <text evidence="2">The sequence shown here is derived from an EMBL/GenBank/DDBJ whole genome shotgun (WGS) entry which is preliminary data.</text>
</comment>
<dbReference type="SUPFAM" id="SSF109604">
    <property type="entry name" value="HD-domain/PDEase-like"/>
    <property type="match status" value="1"/>
</dbReference>
<evidence type="ECO:0000313" key="3">
    <source>
        <dbReference type="Proteomes" id="UP001597463"/>
    </source>
</evidence>
<accession>A0ABW5US59</accession>
<dbReference type="CDD" id="cd00077">
    <property type="entry name" value="HDc"/>
    <property type="match status" value="1"/>
</dbReference>
<dbReference type="PANTHER" id="PTHR43155">
    <property type="entry name" value="CYCLIC DI-GMP PHOSPHODIESTERASE PA4108-RELATED"/>
    <property type="match status" value="1"/>
</dbReference>
<feature type="domain" description="HD-GYP" evidence="1">
    <location>
        <begin position="121"/>
        <end position="317"/>
    </location>
</feature>
<dbReference type="InterPro" id="IPR037522">
    <property type="entry name" value="HD_GYP_dom"/>
</dbReference>
<dbReference type="Proteomes" id="UP001597463">
    <property type="component" value="Unassembled WGS sequence"/>
</dbReference>
<sequence>MNEKMAQSPQSDSVEWRDDGVHYLRAVTDMADHCLVVTNEAIYTHKGIKLVEKGLRIDSRMYERLALYPLRYPVDWHLSTDHLVDVAELEATAREQCRTVELLQRLVRSIGDAERLLAPVRGIVLAPRIAFKLTVMREQRHELFIHSLQMSMVAIYLALQSGRTERECVPLATAALLHDLGMLYMDPAWTDASYRLTGEERKQLVAHSVTSMLMVRSADTYSQAVELAILEHHERMDGSGYPRGVQGRNISAMGQVLMLAEVIAAFFEKFPELPGQRLSLMLRMNHQRYPAPLVQIILPLLYDEIEPGMPLPPLQAEVGHSVNALAAAFQMWATLSQAFPALWQSMPDHQAAVFVDAGIGQLQKQLAEAGAHPDQQTDLWSCLRDDAQGMKELALVNREALWQLQSIVDKCLQQWPSVSRRENAVDAAVAQWCEACMQIQPDQPAQMPPVLQAP</sequence>
<proteinExistence type="predicted"/>
<protein>
    <submittedName>
        <fullName evidence="2">HD-GYP domain-containing protein</fullName>
        <ecNumber evidence="2">3.1.4.-</ecNumber>
    </submittedName>
</protein>
<dbReference type="PANTHER" id="PTHR43155:SF2">
    <property type="entry name" value="CYCLIC DI-GMP PHOSPHODIESTERASE PA4108"/>
    <property type="match status" value="1"/>
</dbReference>
<keyword evidence="3" id="KW-1185">Reference proteome</keyword>
<organism evidence="2 3">
    <name type="scientific">Comamonas terrae</name>
    <dbReference type="NCBI Taxonomy" id="673548"/>
    <lineage>
        <taxon>Bacteria</taxon>
        <taxon>Pseudomonadati</taxon>
        <taxon>Pseudomonadota</taxon>
        <taxon>Betaproteobacteria</taxon>
        <taxon>Burkholderiales</taxon>
        <taxon>Comamonadaceae</taxon>
        <taxon>Comamonas</taxon>
    </lineage>
</organism>
<evidence type="ECO:0000313" key="2">
    <source>
        <dbReference type="EMBL" id="MFD2755275.1"/>
    </source>
</evidence>
<dbReference type="PROSITE" id="PS51832">
    <property type="entry name" value="HD_GYP"/>
    <property type="match status" value="1"/>
</dbReference>
<keyword evidence="2" id="KW-0378">Hydrolase</keyword>
<dbReference type="GO" id="GO:0016787">
    <property type="term" value="F:hydrolase activity"/>
    <property type="evidence" value="ECO:0007669"/>
    <property type="project" value="UniProtKB-KW"/>
</dbReference>
<dbReference type="RefSeq" id="WP_083526661.1">
    <property type="nucleotide sequence ID" value="NZ_BCNT01000008.1"/>
</dbReference>
<reference evidence="3" key="1">
    <citation type="journal article" date="2019" name="Int. J. Syst. Evol. Microbiol.">
        <title>The Global Catalogue of Microorganisms (GCM) 10K type strain sequencing project: providing services to taxonomists for standard genome sequencing and annotation.</title>
        <authorList>
            <consortium name="The Broad Institute Genomics Platform"/>
            <consortium name="The Broad Institute Genome Sequencing Center for Infectious Disease"/>
            <person name="Wu L."/>
            <person name="Ma J."/>
        </authorList>
    </citation>
    <scope>NUCLEOTIDE SEQUENCE [LARGE SCALE GENOMIC DNA]</scope>
    <source>
        <strain evidence="3">TISTR 1906</strain>
    </source>
</reference>
<dbReference type="EMBL" id="JBHUMV010000006">
    <property type="protein sequence ID" value="MFD2755275.1"/>
    <property type="molecule type" value="Genomic_DNA"/>
</dbReference>
<evidence type="ECO:0000259" key="1">
    <source>
        <dbReference type="PROSITE" id="PS51832"/>
    </source>
</evidence>
<dbReference type="EC" id="3.1.4.-" evidence="2"/>
<dbReference type="Gene3D" id="1.10.3210.10">
    <property type="entry name" value="Hypothetical protein af1432"/>
    <property type="match status" value="1"/>
</dbReference>